<sequence>MNPNSKDYGREYQNQSSNNFGRDYQNQVQKDYAREYQREYQKAYQEDEENINSKDFLIGALIGGIVGAAAALFMAPKSGRELRENINGLRQTAMEKGNGLAETARSKTSAVTEAVTSKSSGLVNKVKSMAPFGDSGNSAPFEEETNVMENSGGMDKKEGALSASSTSWTAGSATGAAATAGGPNNLTSDFTDSTENQGSQANNTAQLKLEETKKAFEETENRYNNQ</sequence>
<dbReference type="InterPro" id="IPR052928">
    <property type="entry name" value="Desiccation-related_membrane"/>
</dbReference>
<dbReference type="Pfam" id="PF12732">
    <property type="entry name" value="YtxH"/>
    <property type="match status" value="1"/>
</dbReference>
<feature type="compositionally biased region" description="Low complexity" evidence="1">
    <location>
        <begin position="160"/>
        <end position="182"/>
    </location>
</feature>
<feature type="region of interest" description="Disordered" evidence="1">
    <location>
        <begin position="1"/>
        <end position="24"/>
    </location>
</feature>
<proteinExistence type="predicted"/>
<dbReference type="PANTHER" id="PTHR35792:SF1">
    <property type="entry name" value="SLL0268 PROTEIN"/>
    <property type="match status" value="1"/>
</dbReference>
<evidence type="ECO:0000313" key="3">
    <source>
        <dbReference type="EMBL" id="RFU68744.1"/>
    </source>
</evidence>
<keyword evidence="2" id="KW-1133">Transmembrane helix</keyword>
<dbReference type="PANTHER" id="PTHR35792">
    <property type="entry name" value="GENERAL STRESS PROTEIN"/>
    <property type="match status" value="1"/>
</dbReference>
<dbReference type="Proteomes" id="UP000264541">
    <property type="component" value="Unassembled WGS sequence"/>
</dbReference>
<protein>
    <submittedName>
        <fullName evidence="3">YtxH domain-containing protein</fullName>
    </submittedName>
</protein>
<evidence type="ECO:0000256" key="1">
    <source>
        <dbReference type="SAM" id="MobiDB-lite"/>
    </source>
</evidence>
<dbReference type="AlphaFoldDB" id="A0A372LMX5"/>
<dbReference type="EMBL" id="QVTE01000031">
    <property type="protein sequence ID" value="RFU68744.1"/>
    <property type="molecule type" value="Genomic_DNA"/>
</dbReference>
<evidence type="ECO:0000313" key="4">
    <source>
        <dbReference type="Proteomes" id="UP000264541"/>
    </source>
</evidence>
<dbReference type="InterPro" id="IPR024623">
    <property type="entry name" value="YtxH"/>
</dbReference>
<gene>
    <name evidence="3" type="ORF">D0469_11460</name>
</gene>
<dbReference type="OrthoDB" id="9810874at2"/>
<dbReference type="RefSeq" id="WP_117326884.1">
    <property type="nucleotide sequence ID" value="NZ_QVTE01000031.1"/>
</dbReference>
<name>A0A372LMX5_9BACI</name>
<organism evidence="3 4">
    <name type="scientific">Peribacillus saganii</name>
    <dbReference type="NCBI Taxonomy" id="2303992"/>
    <lineage>
        <taxon>Bacteria</taxon>
        <taxon>Bacillati</taxon>
        <taxon>Bacillota</taxon>
        <taxon>Bacilli</taxon>
        <taxon>Bacillales</taxon>
        <taxon>Bacillaceae</taxon>
        <taxon>Peribacillus</taxon>
    </lineage>
</organism>
<comment type="caution">
    <text evidence="3">The sequence shown here is derived from an EMBL/GenBank/DDBJ whole genome shotgun (WGS) entry which is preliminary data.</text>
</comment>
<keyword evidence="2" id="KW-0812">Transmembrane</keyword>
<feature type="compositionally biased region" description="Polar residues" evidence="1">
    <location>
        <begin position="184"/>
        <end position="206"/>
    </location>
</feature>
<keyword evidence="4" id="KW-1185">Reference proteome</keyword>
<feature type="transmembrane region" description="Helical" evidence="2">
    <location>
        <begin position="56"/>
        <end position="75"/>
    </location>
</feature>
<feature type="region of interest" description="Disordered" evidence="1">
    <location>
        <begin position="147"/>
        <end position="226"/>
    </location>
</feature>
<accession>A0A372LMX5</accession>
<reference evidence="3 4" key="1">
    <citation type="submission" date="2018-08" db="EMBL/GenBank/DDBJ databases">
        <title>Bacillus chawlae sp. nov., Bacillus glennii sp. nov., and Bacillus saganii sp. nov. Isolated from the Vehicle Assembly Building at Kennedy Space Center where the Viking Spacecraft were Assembled.</title>
        <authorList>
            <person name="Seuylemezian A."/>
            <person name="Vaishampayan P."/>
        </authorList>
    </citation>
    <scope>NUCLEOTIDE SEQUENCE [LARGE SCALE GENOMIC DNA]</scope>
    <source>
        <strain evidence="3 4">V47-23a</strain>
    </source>
</reference>
<feature type="compositionally biased region" description="Basic and acidic residues" evidence="1">
    <location>
        <begin position="208"/>
        <end position="226"/>
    </location>
</feature>
<keyword evidence="2" id="KW-0472">Membrane</keyword>
<evidence type="ECO:0000256" key="2">
    <source>
        <dbReference type="SAM" id="Phobius"/>
    </source>
</evidence>
<feature type="compositionally biased region" description="Polar residues" evidence="1">
    <location>
        <begin position="12"/>
        <end position="24"/>
    </location>
</feature>